<dbReference type="RefSeq" id="WP_316414067.1">
    <property type="nucleotide sequence ID" value="NZ_AP027080.1"/>
</dbReference>
<dbReference type="GO" id="GO:0006261">
    <property type="term" value="P:DNA-templated DNA replication"/>
    <property type="evidence" value="ECO:0007669"/>
    <property type="project" value="TreeGrafter"/>
</dbReference>
<dbReference type="SUPFAM" id="SSF52540">
    <property type="entry name" value="P-loop containing nucleoside triphosphate hydrolases"/>
    <property type="match status" value="1"/>
</dbReference>
<protein>
    <submittedName>
        <fullName evidence="1">DNA polymerase III subunit delta</fullName>
    </submittedName>
</protein>
<proteinExistence type="predicted"/>
<evidence type="ECO:0000313" key="2">
    <source>
        <dbReference type="Proteomes" id="UP001238179"/>
    </source>
</evidence>
<dbReference type="Pfam" id="PF13177">
    <property type="entry name" value="DNA_pol3_delta2"/>
    <property type="match status" value="1"/>
</dbReference>
<dbReference type="KEGG" id="msil:METEAL_03560"/>
<dbReference type="AlphaFoldDB" id="A0AA48K8C1"/>
<dbReference type="InterPro" id="IPR027417">
    <property type="entry name" value="P-loop_NTPase"/>
</dbReference>
<dbReference type="Proteomes" id="UP001238179">
    <property type="component" value="Chromosome"/>
</dbReference>
<dbReference type="EMBL" id="AP027080">
    <property type="protein sequence ID" value="BDU71182.1"/>
    <property type="molecule type" value="Genomic_DNA"/>
</dbReference>
<accession>A0AA48K8C1</accession>
<evidence type="ECO:0000313" key="1">
    <source>
        <dbReference type="EMBL" id="BDU71182.1"/>
    </source>
</evidence>
<dbReference type="PANTHER" id="PTHR11669:SF8">
    <property type="entry name" value="DNA POLYMERASE III SUBUNIT DELTA"/>
    <property type="match status" value="1"/>
</dbReference>
<dbReference type="Gene3D" id="3.40.50.300">
    <property type="entry name" value="P-loop containing nucleotide triphosphate hydrolases"/>
    <property type="match status" value="1"/>
</dbReference>
<keyword evidence="2" id="KW-1185">Reference proteome</keyword>
<dbReference type="InterPro" id="IPR050238">
    <property type="entry name" value="DNA_Rep/Repair_Clamp_Loader"/>
</dbReference>
<dbReference type="PANTHER" id="PTHR11669">
    <property type="entry name" value="REPLICATION FACTOR C / DNA POLYMERASE III GAMMA-TAU SUBUNIT"/>
    <property type="match status" value="1"/>
</dbReference>
<gene>
    <name evidence="1" type="primary">holB</name>
    <name evidence="1" type="ORF">METEAL_03560</name>
</gene>
<organism evidence="1 2">
    <name type="scientific">Mesoterricola silvestris</name>
    <dbReference type="NCBI Taxonomy" id="2927979"/>
    <lineage>
        <taxon>Bacteria</taxon>
        <taxon>Pseudomonadati</taxon>
        <taxon>Acidobacteriota</taxon>
        <taxon>Holophagae</taxon>
        <taxon>Holophagales</taxon>
        <taxon>Holophagaceae</taxon>
        <taxon>Mesoterricola</taxon>
    </lineage>
</organism>
<name>A0AA48K8C1_9BACT</name>
<reference evidence="2" key="1">
    <citation type="journal article" date="2023" name="Int. J. Syst. Evol. Microbiol.">
        <title>Mesoterricola silvestris gen. nov., sp. nov., Mesoterricola sediminis sp. nov., Geothrix oryzae sp. nov., Geothrix edaphica sp. nov., Geothrix rubra sp. nov., and Geothrix limicola sp. nov., six novel members of Acidobacteriota isolated from soils.</title>
        <authorList>
            <person name="Itoh H."/>
            <person name="Sugisawa Y."/>
            <person name="Mise K."/>
            <person name="Xu Z."/>
            <person name="Kuniyasu M."/>
            <person name="Ushijima N."/>
            <person name="Kawano K."/>
            <person name="Kobayashi E."/>
            <person name="Shiratori Y."/>
            <person name="Masuda Y."/>
            <person name="Senoo K."/>
        </authorList>
    </citation>
    <scope>NUCLEOTIDE SEQUENCE [LARGE SCALE GENOMIC DNA]</scope>
    <source>
        <strain evidence="2">W79</strain>
    </source>
</reference>
<sequence>MFDPLILGHRAIRERLLTRVGEGKVGGSLLFAGPDGVGKRRVALELAQRELCFRRTACGECEGCRLFQGELPVELPNLLRIAPEGKAGLIKIGSIREDDLVEGGVISWAHRAPPPGCHRWILVEDAHRLNGPSANMLLKTLEEPPPGTCFLLVTHRPEAMLQTIRSRCERIPFLSLSDADAWAVARREGWEEAHRARWTALSGGTLRYLEEAAFQRASDQVDAWILVAGGAAFSAAGAALAPDKNAEASQNEQVSRCLELFLLVLADVGRLREGRAPRLAPWTEGLTKLAGSPLALEPAQARAFEAMRNLARNPSAESLLREVALV</sequence>